<dbReference type="eggNOG" id="COG4907">
    <property type="taxonomic scope" value="Bacteria"/>
</dbReference>
<gene>
    <name evidence="4" type="ORF">FC39_GL001205</name>
</gene>
<name>A0A0R1Y8U8_9LACO</name>
<evidence type="ECO:0000256" key="1">
    <source>
        <dbReference type="SAM" id="Phobius"/>
    </source>
</evidence>
<dbReference type="OrthoDB" id="2138002at2"/>
<sequence length="598" mass="67870">MKKKQFLIPIFFLITIFGIFFNKNYFVKADVDYDINNVKVNAHVNKDGSLLIKRSIKYDFDSSAHGVYYRQNLESNQRLLNQKVTISDNNGKNISVKRGNEQNNTYQLTRDNQGYRFKVFHNINENDRVTVTYSYTITNAITNWRDTAELNFKIIGNGWDTDLDHADVKITFNNGQSVESLKAWAHGQSSGYINVNRKKGIVTLKDSDIPGDVGIEIHAIFPTSVTPLNKNIRDKNHKKAIISQEITLAKEANRKRQRRRFITQVLSIGFLILNVIATAFSGISFFKNKKFGTKPRKYSSLPHNYEIPDVNPVTAQILDNGNYPSVHAFTAYLTKFAGKNRVKIEKIKRKNYRIDLIDPTVKQESEFLKTIFDEVGNGTSFTTKELKKADLSDEFSDWQNEMFAQVEESNLINEEYENKYEKGCKYHRWAFIFSIILFVASFVFTNFAIWFPLVFLILGIFNAIIYVLFKKQNSIYSTQGAEETNKVRGFKKMLDDIGNFKMKDVGELIFWEDVMPYAVAFGLSKKVIKQLKVEFSSAELETVFPITSYYWYSGGFENSFNSSLESGVGLNSSTSGSSGGFSGGSSGGFGGGSGGGAF</sequence>
<evidence type="ECO:0000313" key="5">
    <source>
        <dbReference type="Proteomes" id="UP000051223"/>
    </source>
</evidence>
<feature type="transmembrane region" description="Helical" evidence="1">
    <location>
        <begin position="450"/>
        <end position="469"/>
    </location>
</feature>
<feature type="domain" description="Predicted membrane protein YciQ-like C-terminal" evidence="3">
    <location>
        <begin position="303"/>
        <end position="531"/>
    </location>
</feature>
<dbReference type="STRING" id="1423754.FC39_GL001205"/>
<evidence type="ECO:0008006" key="6">
    <source>
        <dbReference type="Google" id="ProtNLM"/>
    </source>
</evidence>
<accession>A0A0R1Y8U8</accession>
<dbReference type="PATRIC" id="fig|1423754.3.peg.1240"/>
<proteinExistence type="predicted"/>
<keyword evidence="1" id="KW-1133">Transmembrane helix</keyword>
<dbReference type="InterPro" id="IPR018702">
    <property type="entry name" value="DUF2207"/>
</dbReference>
<organism evidence="4 5">
    <name type="scientific">Lactobacillus hamsteri DSM 5661 = JCM 6256</name>
    <dbReference type="NCBI Taxonomy" id="1423754"/>
    <lineage>
        <taxon>Bacteria</taxon>
        <taxon>Bacillati</taxon>
        <taxon>Bacillota</taxon>
        <taxon>Bacilli</taxon>
        <taxon>Lactobacillales</taxon>
        <taxon>Lactobacillaceae</taxon>
        <taxon>Lactobacillus</taxon>
    </lineage>
</organism>
<reference evidence="4 5" key="1">
    <citation type="journal article" date="2015" name="Genome Announc.">
        <title>Expanding the biotechnology potential of lactobacilli through comparative genomics of 213 strains and associated genera.</title>
        <authorList>
            <person name="Sun Z."/>
            <person name="Harris H.M."/>
            <person name="McCann A."/>
            <person name="Guo C."/>
            <person name="Argimon S."/>
            <person name="Zhang W."/>
            <person name="Yang X."/>
            <person name="Jeffery I.B."/>
            <person name="Cooney J.C."/>
            <person name="Kagawa T.F."/>
            <person name="Liu W."/>
            <person name="Song Y."/>
            <person name="Salvetti E."/>
            <person name="Wrobel A."/>
            <person name="Rasinkangas P."/>
            <person name="Parkhill J."/>
            <person name="Rea M.C."/>
            <person name="O'Sullivan O."/>
            <person name="Ritari J."/>
            <person name="Douillard F.P."/>
            <person name="Paul Ross R."/>
            <person name="Yang R."/>
            <person name="Briner A.E."/>
            <person name="Felis G.E."/>
            <person name="de Vos W.M."/>
            <person name="Barrangou R."/>
            <person name="Klaenhammer T.R."/>
            <person name="Caufield P.W."/>
            <person name="Cui Y."/>
            <person name="Zhang H."/>
            <person name="O'Toole P.W."/>
        </authorList>
    </citation>
    <scope>NUCLEOTIDE SEQUENCE [LARGE SCALE GENOMIC DNA]</scope>
    <source>
        <strain evidence="4 5">DSM 5661</strain>
    </source>
</reference>
<protein>
    <recommendedName>
        <fullName evidence="6">Integral membrane protein</fullName>
    </recommendedName>
</protein>
<dbReference type="Pfam" id="PF09972">
    <property type="entry name" value="DUF2207"/>
    <property type="match status" value="1"/>
</dbReference>
<dbReference type="InterPro" id="IPR048389">
    <property type="entry name" value="YciQ-like_C"/>
</dbReference>
<keyword evidence="1" id="KW-0472">Membrane</keyword>
<dbReference type="Pfam" id="PF20990">
    <property type="entry name" value="DUF2207_C"/>
    <property type="match status" value="1"/>
</dbReference>
<dbReference type="RefSeq" id="WP_025080944.1">
    <property type="nucleotide sequence ID" value="NZ_AZGI01000045.1"/>
</dbReference>
<keyword evidence="5" id="KW-1185">Reference proteome</keyword>
<dbReference type="Proteomes" id="UP000051223">
    <property type="component" value="Unassembled WGS sequence"/>
</dbReference>
<dbReference type="EMBL" id="AZGI01000045">
    <property type="protein sequence ID" value="KRM38862.1"/>
    <property type="molecule type" value="Genomic_DNA"/>
</dbReference>
<evidence type="ECO:0000313" key="4">
    <source>
        <dbReference type="EMBL" id="KRM38862.1"/>
    </source>
</evidence>
<evidence type="ECO:0000259" key="3">
    <source>
        <dbReference type="Pfam" id="PF20990"/>
    </source>
</evidence>
<feature type="domain" description="DUF2207" evidence="2">
    <location>
        <begin position="34"/>
        <end position="221"/>
    </location>
</feature>
<feature type="transmembrane region" description="Helical" evidence="1">
    <location>
        <begin position="261"/>
        <end position="286"/>
    </location>
</feature>
<dbReference type="AlphaFoldDB" id="A0A0R1Y8U8"/>
<evidence type="ECO:0000259" key="2">
    <source>
        <dbReference type="Pfam" id="PF09972"/>
    </source>
</evidence>
<comment type="caution">
    <text evidence="4">The sequence shown here is derived from an EMBL/GenBank/DDBJ whole genome shotgun (WGS) entry which is preliminary data.</text>
</comment>
<feature type="transmembrane region" description="Helical" evidence="1">
    <location>
        <begin position="426"/>
        <end position="444"/>
    </location>
</feature>
<keyword evidence="1" id="KW-0812">Transmembrane</keyword>